<evidence type="ECO:0000313" key="1">
    <source>
        <dbReference type="EMBL" id="KAJ1951389.1"/>
    </source>
</evidence>
<protein>
    <submittedName>
        <fullName evidence="1">Uncharacterized protein</fullName>
    </submittedName>
</protein>
<comment type="caution">
    <text evidence="1">The sequence shown here is derived from an EMBL/GenBank/DDBJ whole genome shotgun (WGS) entry which is preliminary data.</text>
</comment>
<name>A0ACC1JHW7_9FUNG</name>
<evidence type="ECO:0000313" key="2">
    <source>
        <dbReference type="Proteomes" id="UP001150603"/>
    </source>
</evidence>
<reference evidence="1" key="1">
    <citation type="submission" date="2022-07" db="EMBL/GenBank/DDBJ databases">
        <title>Phylogenomic reconstructions and comparative analyses of Kickxellomycotina fungi.</title>
        <authorList>
            <person name="Reynolds N.K."/>
            <person name="Stajich J.E."/>
            <person name="Barry K."/>
            <person name="Grigoriev I.V."/>
            <person name="Crous P."/>
            <person name="Smith M.E."/>
        </authorList>
    </citation>
    <scope>NUCLEOTIDE SEQUENCE</scope>
    <source>
        <strain evidence="1">NRRL 5244</strain>
    </source>
</reference>
<organism evidence="1 2">
    <name type="scientific">Linderina macrospora</name>
    <dbReference type="NCBI Taxonomy" id="4868"/>
    <lineage>
        <taxon>Eukaryota</taxon>
        <taxon>Fungi</taxon>
        <taxon>Fungi incertae sedis</taxon>
        <taxon>Zoopagomycota</taxon>
        <taxon>Kickxellomycotina</taxon>
        <taxon>Kickxellomycetes</taxon>
        <taxon>Kickxellales</taxon>
        <taxon>Kickxellaceae</taxon>
        <taxon>Linderina</taxon>
    </lineage>
</organism>
<proteinExistence type="predicted"/>
<gene>
    <name evidence="1" type="ORF">FBU59_000187</name>
</gene>
<keyword evidence="2" id="KW-1185">Reference proteome</keyword>
<dbReference type="Proteomes" id="UP001150603">
    <property type="component" value="Unassembled WGS sequence"/>
</dbReference>
<sequence length="550" mass="62491">MCFRFVTTTYPIPDTTTHPHGTHSLKRTVDLRHHHKMHVVCFHLIPLVTEIHKAMIEIIKVMYPMVSLFPRLLETVEAGEFLPAISTTDCRPALPCIVCPAVKYVVLSFGWDNVPQSSTKEDLDTKVSVLFTMVSSCFPNAKLQLRVDDSDEHLEDSAKMLLIQSIFDSWGSGHLLMHRSSKVKPNILFPHGLTGLTKLHVHAHPLSDQHFFLMHRCSSSLTDLSLSGLYPFDTKNVTLLRSYESVLYPNLRRLVITYIPLTSNRFPRAPLAFAECLPKLEYFHVTSPVWPIPEYMVGAASKYLKELVIEYPRRTNRFRHTNGGIIAAYQKCPSLERVVIRQNLATEPFCSKAMYQQVIDNLFRYPKSMRLFHLCSDHIISPFSAERSLSKFTPSPTLQSFYAPEVTLSIHSVFTLLSGLSSLHDMTIRFALPTATILKSVTANHIAEMVDMCKDCCAPLKNLTLTNNHYKQKRLLFSYVLMIAVVTGTLEQATVHVTSKTDDIMDVFVSEARRGVFTRYREDLDTALAIRIGDINDYCYPIEVAVETSF</sequence>
<dbReference type="EMBL" id="JANBPW010000020">
    <property type="protein sequence ID" value="KAJ1951389.1"/>
    <property type="molecule type" value="Genomic_DNA"/>
</dbReference>
<accession>A0ACC1JHW7</accession>